<comment type="similarity">
    <text evidence="5">Belongs to the NEMF family.</text>
</comment>
<evidence type="ECO:0000256" key="5">
    <source>
        <dbReference type="HAMAP-Rule" id="MF_00844"/>
    </source>
</evidence>
<dbReference type="EMBL" id="JBBMEI010000025">
    <property type="protein sequence ID" value="MEQ2358526.1"/>
    <property type="molecule type" value="Genomic_DNA"/>
</dbReference>
<keyword evidence="1 5" id="KW-0820">tRNA-binding</keyword>
<keyword evidence="5" id="KW-0175">Coiled coil</keyword>
<proteinExistence type="inferred from homology"/>
<evidence type="ECO:0000256" key="2">
    <source>
        <dbReference type="ARBA" id="ARBA00022730"/>
    </source>
</evidence>
<keyword evidence="2 5" id="KW-0699">rRNA-binding</keyword>
<dbReference type="PANTHER" id="PTHR15239">
    <property type="entry name" value="NUCLEAR EXPORT MEDIATOR FACTOR NEMF"/>
    <property type="match status" value="1"/>
</dbReference>
<dbReference type="SUPFAM" id="SSF46946">
    <property type="entry name" value="S13-like H2TH domain"/>
    <property type="match status" value="1"/>
</dbReference>
<evidence type="ECO:0000259" key="6">
    <source>
        <dbReference type="Pfam" id="PF05670"/>
    </source>
</evidence>
<evidence type="ECO:0000313" key="7">
    <source>
        <dbReference type="EMBL" id="MEQ2358526.1"/>
    </source>
</evidence>
<gene>
    <name evidence="5" type="primary">rqcH</name>
    <name evidence="7" type="ORF">WMO75_09310</name>
</gene>
<comment type="caution">
    <text evidence="7">The sequence shown here is derived from an EMBL/GenBank/DDBJ whole genome shotgun (WGS) entry which is preliminary data.</text>
</comment>
<evidence type="ECO:0000256" key="4">
    <source>
        <dbReference type="ARBA" id="ARBA00022917"/>
    </source>
</evidence>
<evidence type="ECO:0000256" key="3">
    <source>
        <dbReference type="ARBA" id="ARBA00022884"/>
    </source>
</evidence>
<dbReference type="HAMAP" id="MF_00844_B">
    <property type="entry name" value="RqcH_B"/>
    <property type="match status" value="1"/>
</dbReference>
<keyword evidence="3 5" id="KW-0694">RNA-binding</keyword>
<dbReference type="InterPro" id="IPR010979">
    <property type="entry name" value="Ribosomal_uS13-like_H2TH"/>
</dbReference>
<evidence type="ECO:0000313" key="8">
    <source>
        <dbReference type="Proteomes" id="UP001446032"/>
    </source>
</evidence>
<protein>
    <recommendedName>
        <fullName evidence="5">Rqc2 homolog RqcH</fullName>
        <shortName evidence="5">RqcH</shortName>
    </recommendedName>
</protein>
<sequence>MAFDGITIAAMVQELHRNLDGGRFNKIAQPESDALMITGKGANGQCRLLISASASLPLIYFTDKNKPSPLTAPNFCMLLRKHIGSARISSIRQPGMERVVEFELEHRNEMGDPCKKFLIVELMGKHSNIIFCDENRMILDSIKHVSSHMSSVREVLPGRDYFLPHTQEKSDPLTITETEFIETICHKPCNISKALYTSLTGLSPLIAEEICYRASIDGSDAAQSLNETAATHLYHTFRRLMDQVVEGDFTPNIIYRDNEPVEYAVLPLTQYGSEYHSETFPTVSSMLETYYASRDTLNRIRQKSSDLRRIVQTALERNRKKYALQQKQMKDTAKKDKYKVYGELINTYGYGLEEGCKSFKALNYYTNEEITIPLDPTLTPQENAKKYFDRYGKLKRTEEALTEQLADTESEIEHLESISNALDIALAESDLSQIKEELTEYGYIKKHYSGKKGAKAQTKSKPFHYVSSDGFDIFVGKNNFQNDELTFKQATGNDWWFHAKKMAGSHVVVKTPDGELPDRTFEEAGRLAAYYSKGRTAPKVEIDYIQKKHVKKPGGAKPGFVVYYTNYSLMAEPDITGIQEVPSGK</sequence>
<comment type="function">
    <text evidence="5">Key component of the ribosome quality control system (RQC), a ribosome-associated complex that mediates the extraction of incompletely synthesized nascent chains from stalled ribosomes and their subsequent degradation. RqcH recruits Ala-charged tRNA, and with RqcP directs the elongation of stalled nascent chains on 50S ribosomal subunits, leading to non-templated C-terminal alanine extensions (Ala tail). The Ala tail promotes nascent chain degradation. May add between 1 and at least 8 Ala residues. Binds to stalled 50S ribosomal subunits.</text>
</comment>
<dbReference type="InterPro" id="IPR008532">
    <property type="entry name" value="NFACT_RNA-bd"/>
</dbReference>
<dbReference type="RefSeq" id="WP_349077933.1">
    <property type="nucleotide sequence ID" value="NZ_JBBMEI010000025.1"/>
</dbReference>
<dbReference type="InterPro" id="IPR043682">
    <property type="entry name" value="RqcH_bacterial"/>
</dbReference>
<accession>A0ABV1ALA0</accession>
<dbReference type="Proteomes" id="UP001446032">
    <property type="component" value="Unassembled WGS sequence"/>
</dbReference>
<dbReference type="Gene3D" id="1.10.8.50">
    <property type="match status" value="1"/>
</dbReference>
<dbReference type="Pfam" id="PF05670">
    <property type="entry name" value="NFACT-R_1"/>
    <property type="match status" value="1"/>
</dbReference>
<feature type="coiled-coil region" evidence="5">
    <location>
        <begin position="391"/>
        <end position="418"/>
    </location>
</feature>
<name>A0ABV1ALA0_9FIRM</name>
<keyword evidence="8" id="KW-1185">Reference proteome</keyword>
<dbReference type="PANTHER" id="PTHR15239:SF6">
    <property type="entry name" value="RIBOSOME QUALITY CONTROL COMPLEX SUBUNIT NEMF"/>
    <property type="match status" value="1"/>
</dbReference>
<keyword evidence="4 5" id="KW-0648">Protein biosynthesis</keyword>
<feature type="domain" description="NFACT RNA-binding" evidence="6">
    <location>
        <begin position="461"/>
        <end position="555"/>
    </location>
</feature>
<organism evidence="7 8">
    <name type="scientific">Blautia intestinihominis</name>
    <dbReference type="NCBI Taxonomy" id="3133152"/>
    <lineage>
        <taxon>Bacteria</taxon>
        <taxon>Bacillati</taxon>
        <taxon>Bacillota</taxon>
        <taxon>Clostridia</taxon>
        <taxon>Lachnospirales</taxon>
        <taxon>Lachnospiraceae</taxon>
        <taxon>Blautia</taxon>
    </lineage>
</organism>
<dbReference type="Pfam" id="PF05833">
    <property type="entry name" value="NFACT_N"/>
    <property type="match status" value="1"/>
</dbReference>
<dbReference type="Gene3D" id="2.30.310.10">
    <property type="entry name" value="ibrinogen binding protein from staphylococcus aureus domain"/>
    <property type="match status" value="1"/>
</dbReference>
<reference evidence="7 8" key="1">
    <citation type="submission" date="2024-03" db="EMBL/GenBank/DDBJ databases">
        <title>Human intestinal bacterial collection.</title>
        <authorList>
            <person name="Pauvert C."/>
            <person name="Hitch T.C.A."/>
            <person name="Clavel T."/>
        </authorList>
    </citation>
    <scope>NUCLEOTIDE SEQUENCE [LARGE SCALE GENOMIC DNA]</scope>
    <source>
        <strain evidence="7 8">CLA-AA-H95</strain>
    </source>
</reference>
<comment type="subunit">
    <text evidence="5">Associates with stalled 50S ribosomal subunits. Binds to RqcP.</text>
</comment>
<evidence type="ECO:0000256" key="1">
    <source>
        <dbReference type="ARBA" id="ARBA00022555"/>
    </source>
</evidence>
<dbReference type="InterPro" id="IPR051608">
    <property type="entry name" value="RQC_Subunit_NEMF"/>
</dbReference>